<keyword evidence="1" id="KW-0812">Transmembrane</keyword>
<name>A0A1X2HNV5_SYNRA</name>
<comment type="caution">
    <text evidence="2">The sequence shown here is derived from an EMBL/GenBank/DDBJ whole genome shotgun (WGS) entry which is preliminary data.</text>
</comment>
<reference evidence="2 3" key="1">
    <citation type="submission" date="2016-07" db="EMBL/GenBank/DDBJ databases">
        <title>Pervasive Adenine N6-methylation of Active Genes in Fungi.</title>
        <authorList>
            <consortium name="DOE Joint Genome Institute"/>
            <person name="Mondo S.J."/>
            <person name="Dannebaum R.O."/>
            <person name="Kuo R.C."/>
            <person name="Labutti K."/>
            <person name="Haridas S."/>
            <person name="Kuo A."/>
            <person name="Salamov A."/>
            <person name="Ahrendt S.R."/>
            <person name="Lipzen A."/>
            <person name="Sullivan W."/>
            <person name="Andreopoulos W.B."/>
            <person name="Clum A."/>
            <person name="Lindquist E."/>
            <person name="Daum C."/>
            <person name="Ramamoorthy G.K."/>
            <person name="Gryganskyi A."/>
            <person name="Culley D."/>
            <person name="Magnuson J.K."/>
            <person name="James T.Y."/>
            <person name="O'Malley M.A."/>
            <person name="Stajich J.E."/>
            <person name="Spatafora J.W."/>
            <person name="Visel A."/>
            <person name="Grigoriev I.V."/>
        </authorList>
    </citation>
    <scope>NUCLEOTIDE SEQUENCE [LARGE SCALE GENOMIC DNA]</scope>
    <source>
        <strain evidence="2 3">NRRL 2496</strain>
    </source>
</reference>
<evidence type="ECO:0000313" key="2">
    <source>
        <dbReference type="EMBL" id="ORZ01083.1"/>
    </source>
</evidence>
<evidence type="ECO:0000256" key="1">
    <source>
        <dbReference type="SAM" id="Phobius"/>
    </source>
</evidence>
<accession>A0A1X2HNV5</accession>
<dbReference type="EMBL" id="MCGN01000002">
    <property type="protein sequence ID" value="ORZ01083.1"/>
    <property type="molecule type" value="Genomic_DNA"/>
</dbReference>
<organism evidence="2 3">
    <name type="scientific">Syncephalastrum racemosum</name>
    <name type="common">Filamentous fungus</name>
    <dbReference type="NCBI Taxonomy" id="13706"/>
    <lineage>
        <taxon>Eukaryota</taxon>
        <taxon>Fungi</taxon>
        <taxon>Fungi incertae sedis</taxon>
        <taxon>Mucoromycota</taxon>
        <taxon>Mucoromycotina</taxon>
        <taxon>Mucoromycetes</taxon>
        <taxon>Mucorales</taxon>
        <taxon>Syncephalastraceae</taxon>
        <taxon>Syncephalastrum</taxon>
    </lineage>
</organism>
<keyword evidence="3" id="KW-1185">Reference proteome</keyword>
<keyword evidence="1" id="KW-0472">Membrane</keyword>
<evidence type="ECO:0000313" key="3">
    <source>
        <dbReference type="Proteomes" id="UP000242180"/>
    </source>
</evidence>
<sequence>MGRHADTATHSRIRHPASLVHMQLKSIILVVALGCLSSIALAYKPSKQNGKNCWRR</sequence>
<dbReference type="AlphaFoldDB" id="A0A1X2HNV5"/>
<dbReference type="InParanoid" id="A0A1X2HNV5"/>
<feature type="transmembrane region" description="Helical" evidence="1">
    <location>
        <begin position="24"/>
        <end position="43"/>
    </location>
</feature>
<protein>
    <submittedName>
        <fullName evidence="2">Uncharacterized protein</fullName>
    </submittedName>
</protein>
<keyword evidence="1" id="KW-1133">Transmembrane helix</keyword>
<dbReference type="Proteomes" id="UP000242180">
    <property type="component" value="Unassembled WGS sequence"/>
</dbReference>
<gene>
    <name evidence="2" type="ORF">BCR43DRAFT_486351</name>
</gene>
<proteinExistence type="predicted"/>